<dbReference type="InterPro" id="IPR002893">
    <property type="entry name" value="Znf_MYND"/>
</dbReference>
<keyword evidence="2 4" id="KW-0863">Zinc-finger</keyword>
<dbReference type="AlphaFoldDB" id="A0ABD3MN10"/>
<accession>A0ABD3MN10</accession>
<feature type="compositionally biased region" description="Polar residues" evidence="5">
    <location>
        <begin position="257"/>
        <end position="266"/>
    </location>
</feature>
<dbReference type="PROSITE" id="PS50865">
    <property type="entry name" value="ZF_MYND_2"/>
    <property type="match status" value="1"/>
</dbReference>
<dbReference type="Gene3D" id="1.25.40.10">
    <property type="entry name" value="Tetratricopeptide repeat domain"/>
    <property type="match status" value="1"/>
</dbReference>
<feature type="compositionally biased region" description="Low complexity" evidence="5">
    <location>
        <begin position="545"/>
        <end position="559"/>
    </location>
</feature>
<keyword evidence="3" id="KW-0862">Zinc</keyword>
<sequence>MASIISVLKRKLASILPLPSTGSDSERATAAGVAGIGSEANDLDDDDNRLVKRQRRSLLVGDDDDDDATAILSGTATPYLLSETARFPPLQPHDHNHASSGLLKFEKPSSSSSLISSLTHLPQDVLSHCLYYIHTRSDRFALQVSCKTLYHASNTDKMLVHLDLGGDVTAIAHSRGTHAFYGELDEDAATPAAAVAAAVAGDDNDVDNDDDPDAFFMVRRLQILRHRGNIIGGNEDQEENIGDTGVPGEHGPAGAAVSQSTKSTPSRPSPIANGFILESDTSVTACTKLVKFAAAGNVQAIYMIAMILCYCHENIPEGVALLTHAAKSSHAPSIYALALILRDSRHNESNHYLDIASSLGYAPAWQEKLIATEFRARFGDLDANALLQYLDPPCLNSLLGRHYVECSRVRRHQTSHCWNPLCGRWAYKAPRGDGGADGGGGGGVLQIRMARVRAVWHEQNNHRVNQHHLAPANIDDRINHQQHQLQQLRLLQERHDVLEPINGFDRFVRVPDDGHGLQPSRQPLFSIEPLVAQLPNQTNRRRGSADSSSTSSSSSESSSFNTLLDALQNKPISMGHGLKVSRMKMCSSCRRAKYCSKLCQVFDWRSGKHKMECQFL</sequence>
<comment type="caution">
    <text evidence="7">The sequence shown here is derived from an EMBL/GenBank/DDBJ whole genome shotgun (WGS) entry which is preliminary data.</text>
</comment>
<feature type="domain" description="MYND-type" evidence="6">
    <location>
        <begin position="586"/>
        <end position="613"/>
    </location>
</feature>
<evidence type="ECO:0000256" key="4">
    <source>
        <dbReference type="PROSITE-ProRule" id="PRU00134"/>
    </source>
</evidence>
<keyword evidence="1" id="KW-0479">Metal-binding</keyword>
<evidence type="ECO:0000256" key="5">
    <source>
        <dbReference type="SAM" id="MobiDB-lite"/>
    </source>
</evidence>
<evidence type="ECO:0000256" key="3">
    <source>
        <dbReference type="ARBA" id="ARBA00022833"/>
    </source>
</evidence>
<evidence type="ECO:0000256" key="2">
    <source>
        <dbReference type="ARBA" id="ARBA00022771"/>
    </source>
</evidence>
<keyword evidence="8" id="KW-1185">Reference proteome</keyword>
<dbReference type="Proteomes" id="UP001530293">
    <property type="component" value="Unassembled WGS sequence"/>
</dbReference>
<organism evidence="7 8">
    <name type="scientific">Discostella pseudostelligera</name>
    <dbReference type="NCBI Taxonomy" id="259834"/>
    <lineage>
        <taxon>Eukaryota</taxon>
        <taxon>Sar</taxon>
        <taxon>Stramenopiles</taxon>
        <taxon>Ochrophyta</taxon>
        <taxon>Bacillariophyta</taxon>
        <taxon>Coscinodiscophyceae</taxon>
        <taxon>Thalassiosirophycidae</taxon>
        <taxon>Stephanodiscales</taxon>
        <taxon>Stephanodiscaceae</taxon>
        <taxon>Discostella</taxon>
    </lineage>
</organism>
<dbReference type="SUPFAM" id="SSF144232">
    <property type="entry name" value="HIT/MYND zinc finger-like"/>
    <property type="match status" value="1"/>
</dbReference>
<dbReference type="Pfam" id="PF01753">
    <property type="entry name" value="zf-MYND"/>
    <property type="match status" value="1"/>
</dbReference>
<evidence type="ECO:0000259" key="6">
    <source>
        <dbReference type="PROSITE" id="PS50865"/>
    </source>
</evidence>
<evidence type="ECO:0000256" key="1">
    <source>
        <dbReference type="ARBA" id="ARBA00022723"/>
    </source>
</evidence>
<dbReference type="InterPro" id="IPR044508">
    <property type="entry name" value="At5g50450/At1g67340-like"/>
</dbReference>
<reference evidence="7 8" key="1">
    <citation type="submission" date="2024-10" db="EMBL/GenBank/DDBJ databases">
        <title>Updated reference genomes for cyclostephanoid diatoms.</title>
        <authorList>
            <person name="Roberts W.R."/>
            <person name="Alverson A.J."/>
        </authorList>
    </citation>
    <scope>NUCLEOTIDE SEQUENCE [LARGE SCALE GENOMIC DNA]</scope>
    <source>
        <strain evidence="7 8">AJA232-27</strain>
    </source>
</reference>
<name>A0ABD3MN10_9STRA</name>
<dbReference type="EMBL" id="JALLBG020000096">
    <property type="protein sequence ID" value="KAL3765410.1"/>
    <property type="molecule type" value="Genomic_DNA"/>
</dbReference>
<dbReference type="GO" id="GO:0008270">
    <property type="term" value="F:zinc ion binding"/>
    <property type="evidence" value="ECO:0007669"/>
    <property type="project" value="UniProtKB-KW"/>
</dbReference>
<dbReference type="PANTHER" id="PTHR46758:SF2">
    <property type="entry name" value="OJ1485_B09.11 PROTEIN"/>
    <property type="match status" value="1"/>
</dbReference>
<dbReference type="Gene3D" id="6.10.140.2220">
    <property type="match status" value="1"/>
</dbReference>
<protein>
    <recommendedName>
        <fullName evidence="6">MYND-type domain-containing protein</fullName>
    </recommendedName>
</protein>
<dbReference type="PANTHER" id="PTHR46758">
    <property type="entry name" value="MYND DOMAIN-CONTAINING"/>
    <property type="match status" value="1"/>
</dbReference>
<evidence type="ECO:0000313" key="8">
    <source>
        <dbReference type="Proteomes" id="UP001530293"/>
    </source>
</evidence>
<gene>
    <name evidence="7" type="ORF">ACHAWU_002328</name>
</gene>
<proteinExistence type="predicted"/>
<dbReference type="InterPro" id="IPR011990">
    <property type="entry name" value="TPR-like_helical_dom_sf"/>
</dbReference>
<evidence type="ECO:0000313" key="7">
    <source>
        <dbReference type="EMBL" id="KAL3765410.1"/>
    </source>
</evidence>
<feature type="region of interest" description="Disordered" evidence="5">
    <location>
        <begin position="535"/>
        <end position="560"/>
    </location>
</feature>
<dbReference type="SUPFAM" id="SSF81901">
    <property type="entry name" value="HCP-like"/>
    <property type="match status" value="1"/>
</dbReference>
<feature type="region of interest" description="Disordered" evidence="5">
    <location>
        <begin position="232"/>
        <end position="268"/>
    </location>
</feature>